<comment type="caution">
    <text evidence="1">The sequence shown here is derived from an EMBL/GenBank/DDBJ whole genome shotgun (WGS) entry which is preliminary data.</text>
</comment>
<dbReference type="EMBL" id="CM044701">
    <property type="protein sequence ID" value="KAI5682504.1"/>
    <property type="molecule type" value="Genomic_DNA"/>
</dbReference>
<name>A0ACC0CC38_CATRO</name>
<protein>
    <submittedName>
        <fullName evidence="1">Uncharacterized protein</fullName>
    </submittedName>
</protein>
<organism evidence="1 2">
    <name type="scientific">Catharanthus roseus</name>
    <name type="common">Madagascar periwinkle</name>
    <name type="synonym">Vinca rosea</name>
    <dbReference type="NCBI Taxonomy" id="4058"/>
    <lineage>
        <taxon>Eukaryota</taxon>
        <taxon>Viridiplantae</taxon>
        <taxon>Streptophyta</taxon>
        <taxon>Embryophyta</taxon>
        <taxon>Tracheophyta</taxon>
        <taxon>Spermatophyta</taxon>
        <taxon>Magnoliopsida</taxon>
        <taxon>eudicotyledons</taxon>
        <taxon>Gunneridae</taxon>
        <taxon>Pentapetalae</taxon>
        <taxon>asterids</taxon>
        <taxon>lamiids</taxon>
        <taxon>Gentianales</taxon>
        <taxon>Apocynaceae</taxon>
        <taxon>Rauvolfioideae</taxon>
        <taxon>Vinceae</taxon>
        <taxon>Catharanthinae</taxon>
        <taxon>Catharanthus</taxon>
    </lineage>
</organism>
<evidence type="ECO:0000313" key="1">
    <source>
        <dbReference type="EMBL" id="KAI5682504.1"/>
    </source>
</evidence>
<keyword evidence="2" id="KW-1185">Reference proteome</keyword>
<reference evidence="2" key="1">
    <citation type="journal article" date="2023" name="Nat. Plants">
        <title>Single-cell RNA sequencing provides a high-resolution roadmap for understanding the multicellular compartmentation of specialized metabolism.</title>
        <authorList>
            <person name="Sun S."/>
            <person name="Shen X."/>
            <person name="Li Y."/>
            <person name="Li Y."/>
            <person name="Wang S."/>
            <person name="Li R."/>
            <person name="Zhang H."/>
            <person name="Shen G."/>
            <person name="Guo B."/>
            <person name="Wei J."/>
            <person name="Xu J."/>
            <person name="St-Pierre B."/>
            <person name="Chen S."/>
            <person name="Sun C."/>
        </authorList>
    </citation>
    <scope>NUCLEOTIDE SEQUENCE [LARGE SCALE GENOMIC DNA]</scope>
</reference>
<sequence>MMSGLGYTITNINHTTRMYVTLHECSYAKFGKLEEVFVKDSLSRAEKRNLIKKHKLRRPPLMCDYCKMIEHITKGTTPSPPPCAYSSTVTTTVLWFNIVEDTWPCIFSSLPYQGAHGYLSLKREGQIPFTISNIQAMMRK</sequence>
<evidence type="ECO:0000313" key="2">
    <source>
        <dbReference type="Proteomes" id="UP001060085"/>
    </source>
</evidence>
<dbReference type="Proteomes" id="UP001060085">
    <property type="component" value="Linkage Group LG01"/>
</dbReference>
<accession>A0ACC0CC38</accession>
<proteinExistence type="predicted"/>
<gene>
    <name evidence="1" type="ORF">M9H77_03732</name>
</gene>